<proteinExistence type="predicted"/>
<dbReference type="KEGG" id="vco:VC0395_A2411"/>
<dbReference type="EMBL" id="CP000627">
    <property type="protein sequence ID" value="ABQ21662.1"/>
    <property type="molecule type" value="Genomic_DNA"/>
</dbReference>
<name>A0A0H3ALU6_VIBC3</name>
<evidence type="ECO:0000313" key="1">
    <source>
        <dbReference type="EMBL" id="ABQ21662.1"/>
    </source>
</evidence>
<protein>
    <submittedName>
        <fullName evidence="1">Uncharacterized protein</fullName>
    </submittedName>
</protein>
<evidence type="ECO:0000313" key="2">
    <source>
        <dbReference type="Proteomes" id="UP000000249"/>
    </source>
</evidence>
<dbReference type="Proteomes" id="UP000000249">
    <property type="component" value="Chromosome 1"/>
</dbReference>
<accession>A0A0H3ALU6</accession>
<dbReference type="KEGG" id="vcr:VC395_0073"/>
<dbReference type="PATRIC" id="fig|345073.21.peg.68"/>
<organism evidence="1 2">
    <name type="scientific">Vibrio cholerae serotype O1 (strain ATCC 39541 / Classical Ogawa 395 / O395)</name>
    <dbReference type="NCBI Taxonomy" id="345073"/>
    <lineage>
        <taxon>Bacteria</taxon>
        <taxon>Pseudomonadati</taxon>
        <taxon>Pseudomonadota</taxon>
        <taxon>Gammaproteobacteria</taxon>
        <taxon>Vibrionales</taxon>
        <taxon>Vibrionaceae</taxon>
        <taxon>Vibrio</taxon>
    </lineage>
</organism>
<dbReference type="AlphaFoldDB" id="A0A0H3ALU6"/>
<gene>
    <name evidence="1" type="ordered locus">VC0395_A2411</name>
</gene>
<reference evidence="1 2" key="1">
    <citation type="submission" date="2007-03" db="EMBL/GenBank/DDBJ databases">
        <authorList>
            <person name="Heidelberg J."/>
        </authorList>
    </citation>
    <scope>NUCLEOTIDE SEQUENCE [LARGE SCALE GENOMIC DNA]</scope>
    <source>
        <strain evidence="2">ATCC 39541 / Classical Ogawa 395 / O395</strain>
    </source>
</reference>
<sequence length="45" mass="5216">MDSMLLPFLAHSGDIRPTYPTLHSVDNSVYRFIYVDLKPINLLHD</sequence>